<organism evidence="1 2">
    <name type="scientific">Tagetes erecta</name>
    <name type="common">African marigold</name>
    <dbReference type="NCBI Taxonomy" id="13708"/>
    <lineage>
        <taxon>Eukaryota</taxon>
        <taxon>Viridiplantae</taxon>
        <taxon>Streptophyta</taxon>
        <taxon>Embryophyta</taxon>
        <taxon>Tracheophyta</taxon>
        <taxon>Spermatophyta</taxon>
        <taxon>Magnoliopsida</taxon>
        <taxon>eudicotyledons</taxon>
        <taxon>Gunneridae</taxon>
        <taxon>Pentapetalae</taxon>
        <taxon>asterids</taxon>
        <taxon>campanulids</taxon>
        <taxon>Asterales</taxon>
        <taxon>Asteraceae</taxon>
        <taxon>Asteroideae</taxon>
        <taxon>Heliantheae alliance</taxon>
        <taxon>Tageteae</taxon>
        <taxon>Tagetes</taxon>
    </lineage>
</organism>
<dbReference type="EMBL" id="JAUHHV010000012">
    <property type="protein sequence ID" value="KAK1406289.1"/>
    <property type="molecule type" value="Genomic_DNA"/>
</dbReference>
<gene>
    <name evidence="1" type="ORF">QVD17_41582</name>
</gene>
<proteinExistence type="predicted"/>
<keyword evidence="2" id="KW-1185">Reference proteome</keyword>
<name>A0AAD8JMR8_TARER</name>
<sequence length="173" mass="19754">MVDLISITPKGFSERNEVRVLSRSKYINLVSKHNILLLMYLIMLRVERCIIGRKVFLEAPLAINLSRDDLVDMLLLFLFFYKVADACVMLQVFRGCYKAVAFSLLFQGSDESMLNATTLLEVVAHIDEVVLVCLKTLLQLRPWLSDISLRVFDNLLHDASGNVENFLLTNSQK</sequence>
<accession>A0AAD8JMR8</accession>
<evidence type="ECO:0000313" key="2">
    <source>
        <dbReference type="Proteomes" id="UP001229421"/>
    </source>
</evidence>
<dbReference type="AlphaFoldDB" id="A0AAD8JMR8"/>
<dbReference type="Proteomes" id="UP001229421">
    <property type="component" value="Unassembled WGS sequence"/>
</dbReference>
<evidence type="ECO:0000313" key="1">
    <source>
        <dbReference type="EMBL" id="KAK1406289.1"/>
    </source>
</evidence>
<protein>
    <submittedName>
        <fullName evidence="1">Uncharacterized protein</fullName>
    </submittedName>
</protein>
<comment type="caution">
    <text evidence="1">The sequence shown here is derived from an EMBL/GenBank/DDBJ whole genome shotgun (WGS) entry which is preliminary data.</text>
</comment>
<reference evidence="1" key="1">
    <citation type="journal article" date="2023" name="bioRxiv">
        <title>Improved chromosome-level genome assembly for marigold (Tagetes erecta).</title>
        <authorList>
            <person name="Jiang F."/>
            <person name="Yuan L."/>
            <person name="Wang S."/>
            <person name="Wang H."/>
            <person name="Xu D."/>
            <person name="Wang A."/>
            <person name="Fan W."/>
        </authorList>
    </citation>
    <scope>NUCLEOTIDE SEQUENCE</scope>
    <source>
        <strain evidence="1">WSJ</strain>
        <tissue evidence="1">Leaf</tissue>
    </source>
</reference>